<dbReference type="AlphaFoldDB" id="A0AAV7QAW6"/>
<feature type="compositionally biased region" description="Basic residues" evidence="1">
    <location>
        <begin position="215"/>
        <end position="224"/>
    </location>
</feature>
<dbReference type="EMBL" id="JANPWB010000010">
    <property type="protein sequence ID" value="KAJ1137697.1"/>
    <property type="molecule type" value="Genomic_DNA"/>
</dbReference>
<evidence type="ECO:0000313" key="2">
    <source>
        <dbReference type="EMBL" id="KAJ1137697.1"/>
    </source>
</evidence>
<feature type="compositionally biased region" description="Basic and acidic residues" evidence="1">
    <location>
        <begin position="225"/>
        <end position="236"/>
    </location>
</feature>
<evidence type="ECO:0000256" key="1">
    <source>
        <dbReference type="SAM" id="MobiDB-lite"/>
    </source>
</evidence>
<feature type="compositionally biased region" description="Basic and acidic residues" evidence="1">
    <location>
        <begin position="1"/>
        <end position="10"/>
    </location>
</feature>
<feature type="compositionally biased region" description="Basic and acidic residues" evidence="1">
    <location>
        <begin position="66"/>
        <end position="81"/>
    </location>
</feature>
<reference evidence="2" key="1">
    <citation type="journal article" date="2022" name="bioRxiv">
        <title>Sequencing and chromosome-scale assembly of the giantPleurodeles waltlgenome.</title>
        <authorList>
            <person name="Brown T."/>
            <person name="Elewa A."/>
            <person name="Iarovenko S."/>
            <person name="Subramanian E."/>
            <person name="Araus A.J."/>
            <person name="Petzold A."/>
            <person name="Susuki M."/>
            <person name="Suzuki K.-i.T."/>
            <person name="Hayashi T."/>
            <person name="Toyoda A."/>
            <person name="Oliveira C."/>
            <person name="Osipova E."/>
            <person name="Leigh N.D."/>
            <person name="Simon A."/>
            <person name="Yun M.H."/>
        </authorList>
    </citation>
    <scope>NUCLEOTIDE SEQUENCE</scope>
    <source>
        <strain evidence="2">20211129_DDA</strain>
        <tissue evidence="2">Liver</tissue>
    </source>
</reference>
<sequence>MATRRRDPRSAKLSQQLGRGTPQDKPPLNRPQKRSRSPVPGVGIQAAVNHPCEQDEDNEQAGSTARKADSKERHQRKECVPPKKTRKHAHLTGYDRTGFKTNTKWEYNCPTKHIRPGEKTGPRKRWNYRKKDNSQSLEENPRARPERLEPGQKGCIQKRTDSSTCTEPQPRASIGQPESPSHTMRDQNWNRLGQKAQQNQGHNTGYEKKRGIATNKKKKRGSSRQRPDKRGKETYNHKTKATSLRARTRKGNHPWGNARKTRKPNPDTPAAVNRDHEGDTTPKKTGGKGGDTDRSAWTLATQSEKKAGRERKKEWHHNSHTSHTQSHCE</sequence>
<feature type="compositionally biased region" description="Polar residues" evidence="1">
    <location>
        <begin position="176"/>
        <end position="203"/>
    </location>
</feature>
<accession>A0AAV7QAW6</accession>
<feature type="region of interest" description="Disordered" evidence="1">
    <location>
        <begin position="1"/>
        <end position="329"/>
    </location>
</feature>
<feature type="compositionally biased region" description="Basic and acidic residues" evidence="1">
    <location>
        <begin position="129"/>
        <end position="150"/>
    </location>
</feature>
<organism evidence="2 3">
    <name type="scientific">Pleurodeles waltl</name>
    <name type="common">Iberian ribbed newt</name>
    <dbReference type="NCBI Taxonomy" id="8319"/>
    <lineage>
        <taxon>Eukaryota</taxon>
        <taxon>Metazoa</taxon>
        <taxon>Chordata</taxon>
        <taxon>Craniata</taxon>
        <taxon>Vertebrata</taxon>
        <taxon>Euteleostomi</taxon>
        <taxon>Amphibia</taxon>
        <taxon>Batrachia</taxon>
        <taxon>Caudata</taxon>
        <taxon>Salamandroidea</taxon>
        <taxon>Salamandridae</taxon>
        <taxon>Pleurodelinae</taxon>
        <taxon>Pleurodeles</taxon>
    </lineage>
</organism>
<feature type="compositionally biased region" description="Basic and acidic residues" evidence="1">
    <location>
        <begin position="303"/>
        <end position="317"/>
    </location>
</feature>
<dbReference type="Proteomes" id="UP001066276">
    <property type="component" value="Chromosome 6"/>
</dbReference>
<gene>
    <name evidence="2" type="ORF">NDU88_004095</name>
</gene>
<protein>
    <submittedName>
        <fullName evidence="2">Uncharacterized protein</fullName>
    </submittedName>
</protein>
<keyword evidence="3" id="KW-1185">Reference proteome</keyword>
<name>A0AAV7QAW6_PLEWA</name>
<evidence type="ECO:0000313" key="3">
    <source>
        <dbReference type="Proteomes" id="UP001066276"/>
    </source>
</evidence>
<proteinExistence type="predicted"/>
<comment type="caution">
    <text evidence="2">The sequence shown here is derived from an EMBL/GenBank/DDBJ whole genome shotgun (WGS) entry which is preliminary data.</text>
</comment>
<feature type="compositionally biased region" description="Basic and acidic residues" evidence="1">
    <location>
        <begin position="273"/>
        <end position="282"/>
    </location>
</feature>